<accession>A0AAV4DJK9</accession>
<comment type="caution">
    <text evidence="1">The sequence shown here is derived from an EMBL/GenBank/DDBJ whole genome shotgun (WGS) entry which is preliminary data.</text>
</comment>
<organism evidence="1 2">
    <name type="scientific">Plakobranchus ocellatus</name>
    <dbReference type="NCBI Taxonomy" id="259542"/>
    <lineage>
        <taxon>Eukaryota</taxon>
        <taxon>Metazoa</taxon>
        <taxon>Spiralia</taxon>
        <taxon>Lophotrochozoa</taxon>
        <taxon>Mollusca</taxon>
        <taxon>Gastropoda</taxon>
        <taxon>Heterobranchia</taxon>
        <taxon>Euthyneura</taxon>
        <taxon>Panpulmonata</taxon>
        <taxon>Sacoglossa</taxon>
        <taxon>Placobranchoidea</taxon>
        <taxon>Plakobranchidae</taxon>
        <taxon>Plakobranchus</taxon>
    </lineage>
</organism>
<reference evidence="1 2" key="1">
    <citation type="journal article" date="2021" name="Elife">
        <title>Chloroplast acquisition without the gene transfer in kleptoplastic sea slugs, Plakobranchus ocellatus.</title>
        <authorList>
            <person name="Maeda T."/>
            <person name="Takahashi S."/>
            <person name="Yoshida T."/>
            <person name="Shimamura S."/>
            <person name="Takaki Y."/>
            <person name="Nagai Y."/>
            <person name="Toyoda A."/>
            <person name="Suzuki Y."/>
            <person name="Arimoto A."/>
            <person name="Ishii H."/>
            <person name="Satoh N."/>
            <person name="Nishiyama T."/>
            <person name="Hasebe M."/>
            <person name="Maruyama T."/>
            <person name="Minagawa J."/>
            <person name="Obokata J."/>
            <person name="Shigenobu S."/>
        </authorList>
    </citation>
    <scope>NUCLEOTIDE SEQUENCE [LARGE SCALE GENOMIC DNA]</scope>
</reference>
<sequence>MPVQAPVTYWFPKKVYHIKQGVQSLMGKTLKRSTAGFDYESNAGGSRDRAKSLRLDSHFLGMGRAAKPSKNLRRPI</sequence>
<proteinExistence type="predicted"/>
<name>A0AAV4DJK9_9GAST</name>
<dbReference type="EMBL" id="BLXT01007956">
    <property type="protein sequence ID" value="GFO44462.1"/>
    <property type="molecule type" value="Genomic_DNA"/>
</dbReference>
<evidence type="ECO:0000313" key="1">
    <source>
        <dbReference type="EMBL" id="GFO44462.1"/>
    </source>
</evidence>
<dbReference type="AlphaFoldDB" id="A0AAV4DJK9"/>
<gene>
    <name evidence="1" type="ORF">PoB_007096700</name>
</gene>
<evidence type="ECO:0000313" key="2">
    <source>
        <dbReference type="Proteomes" id="UP000735302"/>
    </source>
</evidence>
<protein>
    <submittedName>
        <fullName evidence="1">Uncharacterized protein</fullName>
    </submittedName>
</protein>
<keyword evidence="2" id="KW-1185">Reference proteome</keyword>
<dbReference type="Proteomes" id="UP000735302">
    <property type="component" value="Unassembled WGS sequence"/>
</dbReference>